<dbReference type="PANTHER" id="PTHR46558">
    <property type="entry name" value="TRACRIPTIONAL REGULATORY PROTEIN-RELATED-RELATED"/>
    <property type="match status" value="1"/>
</dbReference>
<dbReference type="SMART" id="SM00530">
    <property type="entry name" value="HTH_XRE"/>
    <property type="match status" value="1"/>
</dbReference>
<dbReference type="PROSITE" id="PS50943">
    <property type="entry name" value="HTH_CROC1"/>
    <property type="match status" value="1"/>
</dbReference>
<evidence type="ECO:0000313" key="3">
    <source>
        <dbReference type="EMBL" id="VYT31934.1"/>
    </source>
</evidence>
<name>A0A6N2VNV2_9FIRM</name>
<dbReference type="AlphaFoldDB" id="A0A6N2VNV2"/>
<dbReference type="GO" id="GO:0003677">
    <property type="term" value="F:DNA binding"/>
    <property type="evidence" value="ECO:0007669"/>
    <property type="project" value="UniProtKB-KW"/>
</dbReference>
<accession>A0A6N2VNV2</accession>
<dbReference type="SUPFAM" id="SSF47413">
    <property type="entry name" value="lambda repressor-like DNA-binding domains"/>
    <property type="match status" value="1"/>
</dbReference>
<dbReference type="Gene3D" id="1.10.260.40">
    <property type="entry name" value="lambda repressor-like DNA-binding domains"/>
    <property type="match status" value="1"/>
</dbReference>
<dbReference type="EMBL" id="CACRTG010000028">
    <property type="protein sequence ID" value="VYT31934.1"/>
    <property type="molecule type" value="Genomic_DNA"/>
</dbReference>
<reference evidence="3" key="1">
    <citation type="submission" date="2019-11" db="EMBL/GenBank/DDBJ databases">
        <authorList>
            <person name="Feng L."/>
        </authorList>
    </citation>
    <scope>NUCLEOTIDE SEQUENCE</scope>
    <source>
        <strain evidence="3">CnexileLFYP112</strain>
    </source>
</reference>
<protein>
    <submittedName>
        <fullName evidence="3">Anaerobic benzoate catabolism transcriptional regulator</fullName>
    </submittedName>
</protein>
<feature type="domain" description="HTH cro/C1-type" evidence="2">
    <location>
        <begin position="11"/>
        <end position="65"/>
    </location>
</feature>
<dbReference type="PANTHER" id="PTHR46558:SF4">
    <property type="entry name" value="DNA-BIDING PHAGE PROTEIN"/>
    <property type="match status" value="1"/>
</dbReference>
<proteinExistence type="predicted"/>
<evidence type="ECO:0000259" key="2">
    <source>
        <dbReference type="PROSITE" id="PS50943"/>
    </source>
</evidence>
<sequence length="75" mass="8482">MKARIGVPNKIKELRNAKGITQQQLADSVGVTTRTIISLEKSEYNPSVLLAFKISQFFEENIENVFLLNEDKLNS</sequence>
<organism evidence="3">
    <name type="scientific">[Clostridium] nexile</name>
    <dbReference type="NCBI Taxonomy" id="29361"/>
    <lineage>
        <taxon>Bacteria</taxon>
        <taxon>Bacillati</taxon>
        <taxon>Bacillota</taxon>
        <taxon>Clostridia</taxon>
        <taxon>Lachnospirales</taxon>
        <taxon>Lachnospiraceae</taxon>
        <taxon>Tyzzerella</taxon>
    </lineage>
</organism>
<dbReference type="Pfam" id="PF01381">
    <property type="entry name" value="HTH_3"/>
    <property type="match status" value="1"/>
</dbReference>
<dbReference type="CDD" id="cd00093">
    <property type="entry name" value="HTH_XRE"/>
    <property type="match status" value="1"/>
</dbReference>
<dbReference type="InterPro" id="IPR001387">
    <property type="entry name" value="Cro/C1-type_HTH"/>
</dbReference>
<keyword evidence="1" id="KW-0238">DNA-binding</keyword>
<dbReference type="InterPro" id="IPR010982">
    <property type="entry name" value="Lambda_DNA-bd_dom_sf"/>
</dbReference>
<gene>
    <name evidence="3" type="ORF">CNLFYP112_02858</name>
</gene>
<evidence type="ECO:0000256" key="1">
    <source>
        <dbReference type="ARBA" id="ARBA00023125"/>
    </source>
</evidence>